<dbReference type="Ensembl" id="ENSCVAT00000017363.1">
    <property type="protein sequence ID" value="ENSCVAP00000010611.1"/>
    <property type="gene ID" value="ENSCVAG00000012771.1"/>
</dbReference>
<dbReference type="AlphaFoldDB" id="A0A3Q2CXJ1"/>
<dbReference type="OrthoDB" id="10255013at2759"/>
<dbReference type="GO" id="GO:0031201">
    <property type="term" value="C:SNARE complex"/>
    <property type="evidence" value="ECO:0007669"/>
    <property type="project" value="TreeGrafter"/>
</dbReference>
<dbReference type="SMART" id="SM00503">
    <property type="entry name" value="SynN"/>
    <property type="match status" value="1"/>
</dbReference>
<evidence type="ECO:0000256" key="3">
    <source>
        <dbReference type="SAM" id="Coils"/>
    </source>
</evidence>
<feature type="coiled-coil region" evidence="3">
    <location>
        <begin position="21"/>
        <end position="83"/>
    </location>
</feature>
<evidence type="ECO:0000313" key="7">
    <source>
        <dbReference type="Proteomes" id="UP000265020"/>
    </source>
</evidence>
<name>A0A3Q2CXJ1_CYPVA</name>
<dbReference type="GO" id="GO:0008021">
    <property type="term" value="C:synaptic vesicle"/>
    <property type="evidence" value="ECO:0007669"/>
    <property type="project" value="TreeGrafter"/>
</dbReference>
<dbReference type="Pfam" id="PF00804">
    <property type="entry name" value="Syntaxin"/>
    <property type="match status" value="1"/>
</dbReference>
<evidence type="ECO:0000256" key="1">
    <source>
        <dbReference type="ARBA" id="ARBA00009063"/>
    </source>
</evidence>
<dbReference type="RefSeq" id="XP_015240111.1">
    <property type="nucleotide sequence ID" value="XM_015384625.1"/>
</dbReference>
<dbReference type="GeneTree" id="ENSGT01030000234627"/>
<dbReference type="InterPro" id="IPR000727">
    <property type="entry name" value="T_SNARE_dom"/>
</dbReference>
<sequence length="280" mass="32533">MFNMSNSMKKAEDMDDFFKTVDEVRSLIEKISSQAEEMERRHSCILSSSNSSKRGKDELELLNKETRENANLVRSKLKLMQKNCPSDETRANNSVIHRIQRNQHSHLTRWFSDVMKNYHNIQVSFREKCKAQIQRQLEIVDKVTTDDDLEDLLQRDNLAIFISNIHSDAHFSSQALTEIERRHQDIISLECSIKELQEILTDTAMLLEIQGEMINNIEKNVTSAGEYVDVSKEETHKALEYKKNRYKIASLPSFLKPFRRQASTKSATDEDSSEDCIKRA</sequence>
<evidence type="ECO:0000259" key="5">
    <source>
        <dbReference type="PROSITE" id="PS50192"/>
    </source>
</evidence>
<evidence type="ECO:0000313" key="6">
    <source>
        <dbReference type="Ensembl" id="ENSCVAP00000010602.1"/>
    </source>
</evidence>
<dbReference type="GO" id="GO:0006886">
    <property type="term" value="P:intracellular protein transport"/>
    <property type="evidence" value="ECO:0007669"/>
    <property type="project" value="TreeGrafter"/>
</dbReference>
<dbReference type="SMART" id="SM00397">
    <property type="entry name" value="t_SNARE"/>
    <property type="match status" value="1"/>
</dbReference>
<dbReference type="InterPro" id="IPR010989">
    <property type="entry name" value="SNARE"/>
</dbReference>
<evidence type="ECO:0000256" key="4">
    <source>
        <dbReference type="SAM" id="MobiDB-lite"/>
    </source>
</evidence>
<feature type="region of interest" description="Disordered" evidence="4">
    <location>
        <begin position="260"/>
        <end position="280"/>
    </location>
</feature>
<comment type="similarity">
    <text evidence="1">Belongs to the syntaxin family.</text>
</comment>
<protein>
    <submittedName>
        <fullName evidence="6">Syntaxin 2a</fullName>
    </submittedName>
</protein>
<dbReference type="Gene3D" id="1.20.5.110">
    <property type="match status" value="1"/>
</dbReference>
<accession>A0A3Q2CXJ1</accession>
<dbReference type="Gene3D" id="1.20.58.70">
    <property type="match status" value="1"/>
</dbReference>
<keyword evidence="7" id="KW-1185">Reference proteome</keyword>
<keyword evidence="2 3" id="KW-0175">Coiled coil</keyword>
<dbReference type="GO" id="GO:0031629">
    <property type="term" value="P:synaptic vesicle fusion to presynaptic active zone membrane"/>
    <property type="evidence" value="ECO:0007669"/>
    <property type="project" value="TreeGrafter"/>
</dbReference>
<dbReference type="GO" id="GO:0048787">
    <property type="term" value="C:presynaptic active zone membrane"/>
    <property type="evidence" value="ECO:0007669"/>
    <property type="project" value="TreeGrafter"/>
</dbReference>
<reference evidence="6" key="1">
    <citation type="submission" date="2025-05" db="UniProtKB">
        <authorList>
            <consortium name="Ensembl"/>
        </authorList>
    </citation>
    <scope>IDENTIFICATION</scope>
</reference>
<dbReference type="PROSITE" id="PS50192">
    <property type="entry name" value="T_SNARE"/>
    <property type="match status" value="1"/>
</dbReference>
<dbReference type="FunFam" id="1.20.58.70:FF:000011">
    <property type="entry name" value="Syntaxin 4"/>
    <property type="match status" value="1"/>
</dbReference>
<feature type="domain" description="T-SNARE coiled-coil homology" evidence="5">
    <location>
        <begin position="176"/>
        <end position="238"/>
    </location>
</feature>
<organism evidence="6 7">
    <name type="scientific">Cyprinodon variegatus</name>
    <name type="common">Sheepshead minnow</name>
    <dbReference type="NCBI Taxonomy" id="28743"/>
    <lineage>
        <taxon>Eukaryota</taxon>
        <taxon>Metazoa</taxon>
        <taxon>Chordata</taxon>
        <taxon>Craniata</taxon>
        <taxon>Vertebrata</taxon>
        <taxon>Euteleostomi</taxon>
        <taxon>Actinopterygii</taxon>
        <taxon>Neopterygii</taxon>
        <taxon>Teleostei</taxon>
        <taxon>Neoteleostei</taxon>
        <taxon>Acanthomorphata</taxon>
        <taxon>Ovalentaria</taxon>
        <taxon>Atherinomorphae</taxon>
        <taxon>Cyprinodontiformes</taxon>
        <taxon>Cyprinodontidae</taxon>
        <taxon>Cyprinodon</taxon>
    </lineage>
</organism>
<dbReference type="SUPFAM" id="SSF47661">
    <property type="entry name" value="t-snare proteins"/>
    <property type="match status" value="1"/>
</dbReference>
<evidence type="ECO:0000256" key="2">
    <source>
        <dbReference type="ARBA" id="ARBA00023054"/>
    </source>
</evidence>
<dbReference type="GO" id="GO:0000149">
    <property type="term" value="F:SNARE binding"/>
    <property type="evidence" value="ECO:0007669"/>
    <property type="project" value="TreeGrafter"/>
</dbReference>
<dbReference type="PANTHER" id="PTHR19957:SF36">
    <property type="entry name" value="SYNTAXIN-2"/>
    <property type="match status" value="1"/>
</dbReference>
<dbReference type="InterPro" id="IPR006011">
    <property type="entry name" value="Syntaxin_N"/>
</dbReference>
<dbReference type="Proteomes" id="UP000265020">
    <property type="component" value="Unassembled WGS sequence"/>
</dbReference>
<dbReference type="InterPro" id="IPR045242">
    <property type="entry name" value="Syntaxin"/>
</dbReference>
<dbReference type="OMA" id="REIMIEF"/>
<proteinExistence type="inferred from homology"/>
<dbReference type="GO" id="GO:0048278">
    <property type="term" value="P:vesicle docking"/>
    <property type="evidence" value="ECO:0007669"/>
    <property type="project" value="TreeGrafter"/>
</dbReference>
<dbReference type="CDD" id="cd00179">
    <property type="entry name" value="SynN"/>
    <property type="match status" value="1"/>
</dbReference>
<dbReference type="PANTHER" id="PTHR19957">
    <property type="entry name" value="SYNTAXIN"/>
    <property type="match status" value="1"/>
</dbReference>
<dbReference type="STRING" id="28743.ENSCVAP00000010602"/>
<dbReference type="GeneID" id="107090962"/>
<dbReference type="Ensembl" id="ENSCVAT00000017377.1">
    <property type="protein sequence ID" value="ENSCVAP00000010602.1"/>
    <property type="gene ID" value="ENSCVAG00000012771.1"/>
</dbReference>
<dbReference type="GO" id="GO:0005484">
    <property type="term" value="F:SNAP receptor activity"/>
    <property type="evidence" value="ECO:0007669"/>
    <property type="project" value="TreeGrafter"/>
</dbReference>